<evidence type="ECO:0000256" key="6">
    <source>
        <dbReference type="PROSITE-ProRule" id="PRU00339"/>
    </source>
</evidence>
<evidence type="ECO:0000256" key="3">
    <source>
        <dbReference type="ARBA" id="ARBA00022737"/>
    </source>
</evidence>
<feature type="repeat" description="TPR" evidence="6">
    <location>
        <begin position="363"/>
        <end position="396"/>
    </location>
</feature>
<dbReference type="InterPro" id="IPR051476">
    <property type="entry name" value="Bac_ResReg_Asp_Phosphatase"/>
</dbReference>
<evidence type="ECO:0000256" key="2">
    <source>
        <dbReference type="ARBA" id="ARBA00022490"/>
    </source>
</evidence>
<dbReference type="Gene3D" id="1.25.40.10">
    <property type="entry name" value="Tetratricopeptide repeat domain"/>
    <property type="match status" value="2"/>
</dbReference>
<evidence type="ECO:0000313" key="9">
    <source>
        <dbReference type="Proteomes" id="UP001224674"/>
    </source>
</evidence>
<gene>
    <name evidence="8" type="ORF">QDX21_13080</name>
</gene>
<name>A0AAJ6AGX5_9MICC</name>
<keyword evidence="4 6" id="KW-0802">TPR repeat</keyword>
<dbReference type="InterPro" id="IPR011990">
    <property type="entry name" value="TPR-like_helical_dom_sf"/>
</dbReference>
<dbReference type="SMART" id="SM00028">
    <property type="entry name" value="TPR"/>
    <property type="match status" value="4"/>
</dbReference>
<evidence type="ECO:0000256" key="5">
    <source>
        <dbReference type="ARBA" id="ARBA00038253"/>
    </source>
</evidence>
<dbReference type="RefSeq" id="WP_279674865.1">
    <property type="nucleotide sequence ID" value="NZ_CP122565.1"/>
</dbReference>
<evidence type="ECO:0000313" key="8">
    <source>
        <dbReference type="EMBL" id="WGH93198.1"/>
    </source>
</evidence>
<reference evidence="8 9" key="1">
    <citation type="submission" date="2023-03" db="EMBL/GenBank/DDBJ databases">
        <title>Complete genome sequences of several Auritidibacter ignavus strains isolated from ear infections.</title>
        <authorList>
            <person name="Baehr T."/>
            <person name="Baumhoegger A.M."/>
        </authorList>
    </citation>
    <scope>NUCLEOTIDE SEQUENCE [LARGE SCALE GENOMIC DNA]</scope>
    <source>
        <strain evidence="8 9">BABAE-6</strain>
    </source>
</reference>
<organism evidence="8 9">
    <name type="scientific">Auritidibacter ignavus</name>
    <dbReference type="NCBI Taxonomy" id="678932"/>
    <lineage>
        <taxon>Bacteria</taxon>
        <taxon>Bacillati</taxon>
        <taxon>Actinomycetota</taxon>
        <taxon>Actinomycetes</taxon>
        <taxon>Micrococcales</taxon>
        <taxon>Micrococcaceae</taxon>
        <taxon>Auritidibacter</taxon>
    </lineage>
</organism>
<dbReference type="InterPro" id="IPR026000">
    <property type="entry name" value="Apc5_dom"/>
</dbReference>
<accession>A0AAJ6AGX5</accession>
<comment type="similarity">
    <text evidence="5">Belongs to the Rap family.</text>
</comment>
<dbReference type="Proteomes" id="UP001224674">
    <property type="component" value="Chromosome"/>
</dbReference>
<dbReference type="Pfam" id="PF13424">
    <property type="entry name" value="TPR_12"/>
    <property type="match status" value="1"/>
</dbReference>
<keyword evidence="9" id="KW-1185">Reference proteome</keyword>
<keyword evidence="2" id="KW-0963">Cytoplasm</keyword>
<dbReference type="AlphaFoldDB" id="A0AAJ6AGX5"/>
<feature type="domain" description="Anaphase-promoting complex subunit 5" evidence="7">
    <location>
        <begin position="158"/>
        <end position="197"/>
    </location>
</feature>
<dbReference type="InterPro" id="IPR019734">
    <property type="entry name" value="TPR_rpt"/>
</dbReference>
<dbReference type="PANTHER" id="PTHR46630:SF1">
    <property type="entry name" value="TETRATRICOPEPTIDE REPEAT PROTEIN 29"/>
    <property type="match status" value="1"/>
</dbReference>
<dbReference type="PROSITE" id="PS50005">
    <property type="entry name" value="TPR"/>
    <property type="match status" value="1"/>
</dbReference>
<evidence type="ECO:0000256" key="4">
    <source>
        <dbReference type="ARBA" id="ARBA00022803"/>
    </source>
</evidence>
<evidence type="ECO:0000259" key="7">
    <source>
        <dbReference type="Pfam" id="PF12862"/>
    </source>
</evidence>
<sequence>MAETTSSDSGRKLPFSMIRKLDDILHGRVHHLVRHHADTASGWLDLAQEAAYAQRVEQCLEALTQLEHAPGSDRPEVRLAAYRTRASVLHSLGETQRAEQDVTARAEVLRSVGQYHQADLEEQLGTMLFAEPDSFSATVLQGVVDTEREALQRHRYDTVLSDALIALATIRVSEHATEEALELITEALDVIRWRRDEGLVVSRSATDTARMFAAHVYLMTEQFSAAAATAGELLSTGCHRAIRAAMWMVQAAVAHHREDSALAAEYAVQALETYVRIGARSGAASAAGLCAAMASQLGETSAAVTAWKIAAAEAEQGEIPESGGLLFALGHQLLEAEEYKDAEEVLTGLVRRAEISGDRASQAQVLVDLGQALRRQHRTQEAIEHWHQAIELMLSTGARQEAVHVYLALGALHSTEDEPRRARTAVQHAVTVARQLPTPNMVLAQALNALGHLMCDQGDHEGILHLNEAIEIAQHTGATWYQADYMDTQARGYWSLHNGVSAVATALNAADLFTTADDPDGAARAELFAGHVLLEQDREVEAATLLSQLLETETLDTGARIAALMGLAEAQERTGDSTAAQQSRRRVEELEAQALNRRDESTC</sequence>
<dbReference type="GO" id="GO:0005737">
    <property type="term" value="C:cytoplasm"/>
    <property type="evidence" value="ECO:0007669"/>
    <property type="project" value="UniProtKB-SubCell"/>
</dbReference>
<evidence type="ECO:0000256" key="1">
    <source>
        <dbReference type="ARBA" id="ARBA00004496"/>
    </source>
</evidence>
<dbReference type="EMBL" id="CP122566">
    <property type="protein sequence ID" value="WGH93198.1"/>
    <property type="molecule type" value="Genomic_DNA"/>
</dbReference>
<proteinExistence type="inferred from homology"/>
<comment type="subcellular location">
    <subcellularLocation>
        <location evidence="1">Cytoplasm</location>
    </subcellularLocation>
</comment>
<dbReference type="PANTHER" id="PTHR46630">
    <property type="entry name" value="TETRATRICOPEPTIDE REPEAT PROTEIN 29"/>
    <property type="match status" value="1"/>
</dbReference>
<dbReference type="SUPFAM" id="SSF48452">
    <property type="entry name" value="TPR-like"/>
    <property type="match status" value="3"/>
</dbReference>
<protein>
    <submittedName>
        <fullName evidence="8">Tetratricopeptide repeat protein</fullName>
    </submittedName>
</protein>
<dbReference type="Pfam" id="PF12862">
    <property type="entry name" value="ANAPC5"/>
    <property type="match status" value="1"/>
</dbReference>
<keyword evidence="3" id="KW-0677">Repeat</keyword>